<evidence type="ECO:0000313" key="3">
    <source>
        <dbReference type="EMBL" id="KAF8886625.1"/>
    </source>
</evidence>
<feature type="region of interest" description="Disordered" evidence="1">
    <location>
        <begin position="285"/>
        <end position="320"/>
    </location>
</feature>
<feature type="region of interest" description="Disordered" evidence="1">
    <location>
        <begin position="151"/>
        <end position="183"/>
    </location>
</feature>
<feature type="region of interest" description="Disordered" evidence="1">
    <location>
        <begin position="108"/>
        <end position="128"/>
    </location>
</feature>
<dbReference type="EMBL" id="JADNYJ010000095">
    <property type="protein sequence ID" value="KAF8886625.1"/>
    <property type="molecule type" value="Genomic_DNA"/>
</dbReference>
<feature type="compositionally biased region" description="Low complexity" evidence="1">
    <location>
        <begin position="13"/>
        <end position="36"/>
    </location>
</feature>
<gene>
    <name evidence="3" type="ORF">CPB84DRAFT_1850086</name>
</gene>
<evidence type="ECO:0000313" key="4">
    <source>
        <dbReference type="Proteomes" id="UP000724874"/>
    </source>
</evidence>
<dbReference type="Proteomes" id="UP000724874">
    <property type="component" value="Unassembled WGS sequence"/>
</dbReference>
<proteinExistence type="predicted"/>
<feature type="compositionally biased region" description="Low complexity" evidence="1">
    <location>
        <begin position="151"/>
        <end position="164"/>
    </location>
</feature>
<accession>A0A9P5NF06</accession>
<dbReference type="AlphaFoldDB" id="A0A9P5NF06"/>
<keyword evidence="2" id="KW-1133">Transmembrane helix</keyword>
<name>A0A9P5NF06_GYMJU</name>
<reference evidence="3" key="1">
    <citation type="submission" date="2020-11" db="EMBL/GenBank/DDBJ databases">
        <authorList>
            <consortium name="DOE Joint Genome Institute"/>
            <person name="Ahrendt S."/>
            <person name="Riley R."/>
            <person name="Andreopoulos W."/>
            <person name="LaButti K."/>
            <person name="Pangilinan J."/>
            <person name="Ruiz-duenas F.J."/>
            <person name="Barrasa J.M."/>
            <person name="Sanchez-Garcia M."/>
            <person name="Camarero S."/>
            <person name="Miyauchi S."/>
            <person name="Serrano A."/>
            <person name="Linde D."/>
            <person name="Babiker R."/>
            <person name="Drula E."/>
            <person name="Ayuso-Fernandez I."/>
            <person name="Pacheco R."/>
            <person name="Padilla G."/>
            <person name="Ferreira P."/>
            <person name="Barriuso J."/>
            <person name="Kellner H."/>
            <person name="Castanera R."/>
            <person name="Alfaro M."/>
            <person name="Ramirez L."/>
            <person name="Pisabarro A.G."/>
            <person name="Kuo A."/>
            <person name="Tritt A."/>
            <person name="Lipzen A."/>
            <person name="He G."/>
            <person name="Yan M."/>
            <person name="Ng V."/>
            <person name="Cullen D."/>
            <person name="Martin F."/>
            <person name="Rosso M.-N."/>
            <person name="Henrissat B."/>
            <person name="Hibbett D."/>
            <person name="Martinez A.T."/>
            <person name="Grigoriev I.V."/>
        </authorList>
    </citation>
    <scope>NUCLEOTIDE SEQUENCE</scope>
    <source>
        <strain evidence="3">AH 44721</strain>
    </source>
</reference>
<feature type="compositionally biased region" description="Low complexity" evidence="1">
    <location>
        <begin position="108"/>
        <end position="117"/>
    </location>
</feature>
<feature type="compositionally biased region" description="Polar residues" evidence="1">
    <location>
        <begin position="232"/>
        <end position="247"/>
    </location>
</feature>
<protein>
    <submittedName>
        <fullName evidence="3">Uncharacterized protein</fullName>
    </submittedName>
</protein>
<evidence type="ECO:0000256" key="2">
    <source>
        <dbReference type="SAM" id="Phobius"/>
    </source>
</evidence>
<feature type="region of interest" description="Disordered" evidence="1">
    <location>
        <begin position="509"/>
        <end position="558"/>
    </location>
</feature>
<feature type="region of interest" description="Disordered" evidence="1">
    <location>
        <begin position="232"/>
        <end position="252"/>
    </location>
</feature>
<comment type="caution">
    <text evidence="3">The sequence shown here is derived from an EMBL/GenBank/DDBJ whole genome shotgun (WGS) entry which is preliminary data.</text>
</comment>
<feature type="region of interest" description="Disordered" evidence="1">
    <location>
        <begin position="1"/>
        <end position="57"/>
    </location>
</feature>
<keyword evidence="2" id="KW-0472">Membrane</keyword>
<feature type="compositionally biased region" description="Polar residues" evidence="1">
    <location>
        <begin position="526"/>
        <end position="553"/>
    </location>
</feature>
<keyword evidence="4" id="KW-1185">Reference proteome</keyword>
<organism evidence="3 4">
    <name type="scientific">Gymnopilus junonius</name>
    <name type="common">Spectacular rustgill mushroom</name>
    <name type="synonym">Gymnopilus spectabilis subsp. junonius</name>
    <dbReference type="NCBI Taxonomy" id="109634"/>
    <lineage>
        <taxon>Eukaryota</taxon>
        <taxon>Fungi</taxon>
        <taxon>Dikarya</taxon>
        <taxon>Basidiomycota</taxon>
        <taxon>Agaricomycotina</taxon>
        <taxon>Agaricomycetes</taxon>
        <taxon>Agaricomycetidae</taxon>
        <taxon>Agaricales</taxon>
        <taxon>Agaricineae</taxon>
        <taxon>Hymenogastraceae</taxon>
        <taxon>Gymnopilus</taxon>
    </lineage>
</organism>
<evidence type="ECO:0000256" key="1">
    <source>
        <dbReference type="SAM" id="MobiDB-lite"/>
    </source>
</evidence>
<sequence>MPARAYSSIGTRATAVGSGPGSTSAPVPSASGSSAVLTRSVTSENASPSSGPLTFMNSAGRVYRPGLGVTRGASLDGAQSGTTASGMIDTQGTKKSYTVELQNISSPDLSLSFSPSSSGPPPSSSAASPAFFTPPSLCLAAAFRSSPLAHSSNTTAMSASNSPSKNGDYVAVPPSSPGPAELAHPPPAVVGLPSIHSNSGPLLPSISGLPSFSTTSSSATIVAPHTPGLTSLASTSTVPTLSSTGQSPSPPTAFAAPLARTPGGSMKLPYASVMQRVPSEGMEMGMGNGHGHGHTHGHGSARPSADSGHMLRDNSLGYSHPPTFNHNTYPHPTSNSGVIPRPELHSAASRGSMILYRLSATEDGVLPPHPGINHGMNRNSVYSNSGDSIVSLGQDSKYPLVGLGINQSGNGGNTPPRMNTGGSGFSAASTSGMRTPLHPGMPGVPPPTIGSRGGSSMMFSDIGKSHGGLVAYVYDPDEDADADELDEEEEEWIRMVGGRVVGGFYHSKTSSSMTTTKGEKVAVGTPESQSPRPGVTPSPSSLKKQQPLHSQTVAYRPSSMRSRHDIPWRGFMNISTLVILISGLLALFIVFPVTKVYSDNGVEAKILGNTRINATGQAVGDFADVAGNNTTLTGAQGGTAVAAVGQGGGKGNGKANGDGVDKMTVDRREALEQLEGDARRRMERWEGFAKARRGQ</sequence>
<keyword evidence="2" id="KW-0812">Transmembrane</keyword>
<dbReference type="OrthoDB" id="3057032at2759"/>
<feature type="transmembrane region" description="Helical" evidence="2">
    <location>
        <begin position="570"/>
        <end position="591"/>
    </location>
</feature>
<feature type="compositionally biased region" description="Polar residues" evidence="1">
    <location>
        <begin position="37"/>
        <end position="57"/>
    </location>
</feature>